<keyword evidence="2" id="KW-1185">Reference proteome</keyword>
<gene>
    <name evidence="1" type="ORF">K504DRAFT_463991</name>
</gene>
<proteinExistence type="predicted"/>
<dbReference type="AlphaFoldDB" id="A0A6G1JRL5"/>
<dbReference type="InterPro" id="IPR011990">
    <property type="entry name" value="TPR-like_helical_dom_sf"/>
</dbReference>
<dbReference type="SUPFAM" id="SSF48452">
    <property type="entry name" value="TPR-like"/>
    <property type="match status" value="1"/>
</dbReference>
<sequence>MDTNSEHVFPEALTAHVTPHLLQSAFTLGVPWPKGAPFGGKDWAKDNDDKSAWTAVCWESLIALGKLDLDDMPNLLSLLPEPNSHEFPVQAIGLLILLDQAPRYICNGVNERWRNGFFDVLALRLSLQLRHLPSELGLTAFKRWGELGYSWGHWSAINVLLSAPFAHSENLSYHEDILLPWVRGQRRLTEEHFNTTDERHAKEVAEGMTIDASSDTLAFSAFVRAGLPDTDEISDLVFWFCYVKEAHVPVIRTFGRYPYRNRALGRDSTEAEKEFLVQSDNFGMSVDEEAAKKIREDVEKGIWSPLS</sequence>
<dbReference type="InterPro" id="IPR010323">
    <property type="entry name" value="DUF924"/>
</dbReference>
<evidence type="ECO:0000313" key="2">
    <source>
        <dbReference type="Proteomes" id="UP000799428"/>
    </source>
</evidence>
<dbReference type="EMBL" id="MU005792">
    <property type="protein sequence ID" value="KAF2702807.1"/>
    <property type="molecule type" value="Genomic_DNA"/>
</dbReference>
<reference evidence="1" key="1">
    <citation type="journal article" date="2020" name="Stud. Mycol.">
        <title>101 Dothideomycetes genomes: a test case for predicting lifestyles and emergence of pathogens.</title>
        <authorList>
            <person name="Haridas S."/>
            <person name="Albert R."/>
            <person name="Binder M."/>
            <person name="Bloem J."/>
            <person name="Labutti K."/>
            <person name="Salamov A."/>
            <person name="Andreopoulos B."/>
            <person name="Baker S."/>
            <person name="Barry K."/>
            <person name="Bills G."/>
            <person name="Bluhm B."/>
            <person name="Cannon C."/>
            <person name="Castanera R."/>
            <person name="Culley D."/>
            <person name="Daum C."/>
            <person name="Ezra D."/>
            <person name="Gonzalez J."/>
            <person name="Henrissat B."/>
            <person name="Kuo A."/>
            <person name="Liang C."/>
            <person name="Lipzen A."/>
            <person name="Lutzoni F."/>
            <person name="Magnuson J."/>
            <person name="Mondo S."/>
            <person name="Nolan M."/>
            <person name="Ohm R."/>
            <person name="Pangilinan J."/>
            <person name="Park H.-J."/>
            <person name="Ramirez L."/>
            <person name="Alfaro M."/>
            <person name="Sun H."/>
            <person name="Tritt A."/>
            <person name="Yoshinaga Y."/>
            <person name="Zwiers L.-H."/>
            <person name="Turgeon B."/>
            <person name="Goodwin S."/>
            <person name="Spatafora J."/>
            <person name="Crous P."/>
            <person name="Grigoriev I."/>
        </authorList>
    </citation>
    <scope>NUCLEOTIDE SEQUENCE</scope>
    <source>
        <strain evidence="1">CBS 279.74</strain>
    </source>
</reference>
<protein>
    <recommendedName>
        <fullName evidence="3">DUF924-domain-containing protein</fullName>
    </recommendedName>
</protein>
<dbReference type="OrthoDB" id="414698at2759"/>
<name>A0A6G1JRL5_9PLEO</name>
<accession>A0A6G1JRL5</accession>
<dbReference type="Proteomes" id="UP000799428">
    <property type="component" value="Unassembled WGS sequence"/>
</dbReference>
<dbReference type="Pfam" id="PF06041">
    <property type="entry name" value="DUF924"/>
    <property type="match status" value="1"/>
</dbReference>
<evidence type="ECO:0000313" key="1">
    <source>
        <dbReference type="EMBL" id="KAF2702807.1"/>
    </source>
</evidence>
<organism evidence="1 2">
    <name type="scientific">Pleomassaria siparia CBS 279.74</name>
    <dbReference type="NCBI Taxonomy" id="1314801"/>
    <lineage>
        <taxon>Eukaryota</taxon>
        <taxon>Fungi</taxon>
        <taxon>Dikarya</taxon>
        <taxon>Ascomycota</taxon>
        <taxon>Pezizomycotina</taxon>
        <taxon>Dothideomycetes</taxon>
        <taxon>Pleosporomycetidae</taxon>
        <taxon>Pleosporales</taxon>
        <taxon>Pleomassariaceae</taxon>
        <taxon>Pleomassaria</taxon>
    </lineage>
</organism>
<evidence type="ECO:0008006" key="3">
    <source>
        <dbReference type="Google" id="ProtNLM"/>
    </source>
</evidence>
<dbReference type="Gene3D" id="1.25.40.10">
    <property type="entry name" value="Tetratricopeptide repeat domain"/>
    <property type="match status" value="1"/>
</dbReference>